<dbReference type="InterPro" id="IPR008030">
    <property type="entry name" value="NmrA-like"/>
</dbReference>
<dbReference type="PANTHER" id="PTHR42748:SF31">
    <property type="entry name" value="NMRA-LIKE DOMAIN-CONTAINING PROTEIN-RELATED"/>
    <property type="match status" value="1"/>
</dbReference>
<dbReference type="PANTHER" id="PTHR42748">
    <property type="entry name" value="NITROGEN METABOLITE REPRESSION PROTEIN NMRA FAMILY MEMBER"/>
    <property type="match status" value="1"/>
</dbReference>
<dbReference type="AlphaFoldDB" id="A0A0B7K1P1"/>
<dbReference type="SUPFAM" id="SSF51735">
    <property type="entry name" value="NAD(P)-binding Rossmann-fold domains"/>
    <property type="match status" value="1"/>
</dbReference>
<dbReference type="EMBL" id="CDPU01000021">
    <property type="protein sequence ID" value="CEO51119.1"/>
    <property type="molecule type" value="Genomic_DNA"/>
</dbReference>
<dbReference type="InterPro" id="IPR036291">
    <property type="entry name" value="NAD(P)-bd_dom_sf"/>
</dbReference>
<name>A0A0B7K1P1_BIOOC</name>
<accession>A0A0B7K1P1</accession>
<evidence type="ECO:0000259" key="3">
    <source>
        <dbReference type="Pfam" id="PF05368"/>
    </source>
</evidence>
<dbReference type="GO" id="GO:0005634">
    <property type="term" value="C:nucleus"/>
    <property type="evidence" value="ECO:0007669"/>
    <property type="project" value="TreeGrafter"/>
</dbReference>
<evidence type="ECO:0000313" key="4">
    <source>
        <dbReference type="EMBL" id="CEO51119.1"/>
    </source>
</evidence>
<evidence type="ECO:0000256" key="2">
    <source>
        <dbReference type="ARBA" id="ARBA00022857"/>
    </source>
</evidence>
<evidence type="ECO:0000256" key="1">
    <source>
        <dbReference type="ARBA" id="ARBA00006328"/>
    </source>
</evidence>
<protein>
    <recommendedName>
        <fullName evidence="3">NmrA-like domain-containing protein</fullName>
    </recommendedName>
</protein>
<proteinExistence type="inferred from homology"/>
<dbReference type="Pfam" id="PF05368">
    <property type="entry name" value="NmrA"/>
    <property type="match status" value="1"/>
</dbReference>
<dbReference type="InterPro" id="IPR051164">
    <property type="entry name" value="NmrA-like_oxidored"/>
</dbReference>
<keyword evidence="2" id="KW-0521">NADP</keyword>
<feature type="domain" description="NmrA-like" evidence="3">
    <location>
        <begin position="2"/>
        <end position="295"/>
    </location>
</feature>
<comment type="similarity">
    <text evidence="1">Belongs to the NmrA-type oxidoreductase family.</text>
</comment>
<organism evidence="4">
    <name type="scientific">Bionectria ochroleuca</name>
    <name type="common">Gliocladium roseum</name>
    <dbReference type="NCBI Taxonomy" id="29856"/>
    <lineage>
        <taxon>Eukaryota</taxon>
        <taxon>Fungi</taxon>
        <taxon>Dikarya</taxon>
        <taxon>Ascomycota</taxon>
        <taxon>Pezizomycotina</taxon>
        <taxon>Sordariomycetes</taxon>
        <taxon>Hypocreomycetidae</taxon>
        <taxon>Hypocreales</taxon>
        <taxon>Bionectriaceae</taxon>
        <taxon>Clonostachys</taxon>
    </lineage>
</organism>
<dbReference type="CDD" id="cd05251">
    <property type="entry name" value="NmrA_like_SDR_a"/>
    <property type="match status" value="1"/>
</dbReference>
<sequence length="304" mass="32784">MSKILAVFGATGIQGGSVIKAVLADPVLSKEYTIRGITRDVTKPSAKALADQGVQLVSADMNSVETARPAVEGAHSVFLVTNFWEKCDYKLELSQGKAVADAAKAAGVKHLIFSSLINATEASKGVLHNIFHFDSKAAIEQYIRDIGIPATFFQAGCYMSNYFDSFRRNDDGSYTHALPVDGDKAQFPLIDAAGDTGLFVKAALKESTPSGKRILGATEYMSPKQIVADFTAATGKKASFVEVPNEVFKSFFPPNVAQELLENMLLLQGPGYYAGADLSPSLALLDRKPTTWKAFAEANKSRWE</sequence>
<dbReference type="Gene3D" id="3.90.25.10">
    <property type="entry name" value="UDP-galactose 4-epimerase, domain 1"/>
    <property type="match status" value="1"/>
</dbReference>
<gene>
    <name evidence="4" type="ORF">BN869_000007177_1</name>
</gene>
<dbReference type="Gene3D" id="3.40.50.720">
    <property type="entry name" value="NAD(P)-binding Rossmann-like Domain"/>
    <property type="match status" value="1"/>
</dbReference>
<reference evidence="4" key="1">
    <citation type="submission" date="2015-01" db="EMBL/GenBank/DDBJ databases">
        <authorList>
            <person name="Durling Mikael"/>
        </authorList>
    </citation>
    <scope>NUCLEOTIDE SEQUENCE</scope>
</reference>